<evidence type="ECO:0000256" key="1">
    <source>
        <dbReference type="SAM" id="MobiDB-lite"/>
    </source>
</evidence>
<protein>
    <submittedName>
        <fullName evidence="2">Uncharacterized protein</fullName>
    </submittedName>
</protein>
<gene>
    <name evidence="2" type="ORF">EYR41_004188</name>
</gene>
<sequence>MEKIITSRFDIRVFLTSRPELPIRLGFSEISMGTSRHEQIILQEIPKSIIEHDISVFLRTEFSKIKLENQLELKFPPDWPGDEAIRKLTMLSTPLFIFAATVCRFVGGASASSPMKLLDTVLMLGTVEAGLISQLSRTYLPVLNHLRSICVPVKFEQFRAEFKKVVGSIVALADPLGPLPLAKLLGMDENDVYIILRHLHSVLGVPSEPNLPIRLLHLSFKEFLVDPEKKSKVASDKEGKRQEKGRQIK</sequence>
<dbReference type="AlphaFoldDB" id="A0A8H2E5R6"/>
<evidence type="ECO:0000313" key="3">
    <source>
        <dbReference type="Proteomes" id="UP000297595"/>
    </source>
</evidence>
<reference evidence="2 3" key="1">
    <citation type="submission" date="2019-03" db="EMBL/GenBank/DDBJ databases">
        <title>Nematode-trapping fungi genome.</title>
        <authorList>
            <person name="Vidal-Diez De Ulzurrun G."/>
        </authorList>
    </citation>
    <scope>NUCLEOTIDE SEQUENCE [LARGE SCALE GENOMIC DNA]</scope>
    <source>
        <strain evidence="2 3">TWF154</strain>
    </source>
</reference>
<dbReference type="Proteomes" id="UP000297595">
    <property type="component" value="Unassembled WGS sequence"/>
</dbReference>
<proteinExistence type="predicted"/>
<organism evidence="2 3">
    <name type="scientific">Orbilia oligospora</name>
    <name type="common">Nematode-trapping fungus</name>
    <name type="synonym">Arthrobotrys oligospora</name>
    <dbReference type="NCBI Taxonomy" id="2813651"/>
    <lineage>
        <taxon>Eukaryota</taxon>
        <taxon>Fungi</taxon>
        <taxon>Dikarya</taxon>
        <taxon>Ascomycota</taxon>
        <taxon>Pezizomycotina</taxon>
        <taxon>Orbiliomycetes</taxon>
        <taxon>Orbiliales</taxon>
        <taxon>Orbiliaceae</taxon>
        <taxon>Orbilia</taxon>
    </lineage>
</organism>
<evidence type="ECO:0000313" key="2">
    <source>
        <dbReference type="EMBL" id="TGJ72281.1"/>
    </source>
</evidence>
<name>A0A8H2E5R6_ORBOL</name>
<dbReference type="EMBL" id="SOZJ01000002">
    <property type="protein sequence ID" value="TGJ72281.1"/>
    <property type="molecule type" value="Genomic_DNA"/>
</dbReference>
<comment type="caution">
    <text evidence="2">The sequence shown here is derived from an EMBL/GenBank/DDBJ whole genome shotgun (WGS) entry which is preliminary data.</text>
</comment>
<dbReference type="OrthoDB" id="674604at2759"/>
<accession>A0A8H2E5R6</accession>
<feature type="region of interest" description="Disordered" evidence="1">
    <location>
        <begin position="228"/>
        <end position="249"/>
    </location>
</feature>